<dbReference type="RefSeq" id="WP_311675630.1">
    <property type="nucleotide sequence ID" value="NZ_JAVREQ010000029.1"/>
</dbReference>
<evidence type="ECO:0000313" key="2">
    <source>
        <dbReference type="EMBL" id="MDT0381984.1"/>
    </source>
</evidence>
<dbReference type="EMBL" id="JAVREQ010000029">
    <property type="protein sequence ID" value="MDT0381984.1"/>
    <property type="molecule type" value="Genomic_DNA"/>
</dbReference>
<keyword evidence="3" id="KW-1185">Reference proteome</keyword>
<protein>
    <recommendedName>
        <fullName evidence="4">Restriction endonuclease domain-containing protein</fullName>
    </recommendedName>
</protein>
<reference evidence="3" key="1">
    <citation type="submission" date="2023-07" db="EMBL/GenBank/DDBJ databases">
        <title>30 novel species of actinomycetes from the DSMZ collection.</title>
        <authorList>
            <person name="Nouioui I."/>
        </authorList>
    </citation>
    <scope>NUCLEOTIDE SEQUENCE [LARGE SCALE GENOMIC DNA]</scope>
    <source>
        <strain evidence="3">DSM 42041</strain>
    </source>
</reference>
<accession>A0ABU2NYC7</accession>
<proteinExistence type="predicted"/>
<gene>
    <name evidence="2" type="ORF">RM572_24790</name>
</gene>
<comment type="caution">
    <text evidence="2">The sequence shown here is derived from an EMBL/GenBank/DDBJ whole genome shotgun (WGS) entry which is preliminary data.</text>
</comment>
<evidence type="ECO:0000256" key="1">
    <source>
        <dbReference type="SAM" id="MobiDB-lite"/>
    </source>
</evidence>
<feature type="region of interest" description="Disordered" evidence="1">
    <location>
        <begin position="84"/>
        <end position="124"/>
    </location>
</feature>
<organism evidence="2 3">
    <name type="scientific">Streptomyces hazeniae</name>
    <dbReference type="NCBI Taxonomy" id="3075538"/>
    <lineage>
        <taxon>Bacteria</taxon>
        <taxon>Bacillati</taxon>
        <taxon>Actinomycetota</taxon>
        <taxon>Actinomycetes</taxon>
        <taxon>Kitasatosporales</taxon>
        <taxon>Streptomycetaceae</taxon>
        <taxon>Streptomyces</taxon>
    </lineage>
</organism>
<sequence>MRASPLDHETDTGPRLRTYAAAGVPVYVLLNREDGHAYAYTEPVVTAGGSTRSHSTAVTSVEFGGKLNLPAPYPPLDTGFLAPRLNAPLPRSAPGAQPGCGTMPGDKATAERGSRCESGAVPPL</sequence>
<evidence type="ECO:0000313" key="3">
    <source>
        <dbReference type="Proteomes" id="UP001183414"/>
    </source>
</evidence>
<dbReference type="Proteomes" id="UP001183414">
    <property type="component" value="Unassembled WGS sequence"/>
</dbReference>
<name>A0ABU2NYC7_9ACTN</name>
<evidence type="ECO:0008006" key="4">
    <source>
        <dbReference type="Google" id="ProtNLM"/>
    </source>
</evidence>